<evidence type="ECO:0000313" key="2">
    <source>
        <dbReference type="EMBL" id="QGQ22142.1"/>
    </source>
</evidence>
<proteinExistence type="predicted"/>
<dbReference type="Gene3D" id="2.150.10.10">
    <property type="entry name" value="Serralysin-like metalloprotease, C-terminal"/>
    <property type="match status" value="1"/>
</dbReference>
<dbReference type="InterPro" id="IPR011049">
    <property type="entry name" value="Serralysin-like_metalloprot_C"/>
</dbReference>
<dbReference type="EMBL" id="CP043930">
    <property type="protein sequence ID" value="QGQ22142.1"/>
    <property type="molecule type" value="Genomic_DNA"/>
</dbReference>
<keyword evidence="3" id="KW-1185">Reference proteome</keyword>
<protein>
    <submittedName>
        <fullName evidence="2">Uncharacterized protein</fullName>
    </submittedName>
</protein>
<evidence type="ECO:0000256" key="1">
    <source>
        <dbReference type="SAM" id="MobiDB-lite"/>
    </source>
</evidence>
<gene>
    <name evidence="2" type="ORF">F1728_05300</name>
</gene>
<organism evidence="2 3">
    <name type="scientific">Gimesia benthica</name>
    <dbReference type="NCBI Taxonomy" id="2608982"/>
    <lineage>
        <taxon>Bacteria</taxon>
        <taxon>Pseudomonadati</taxon>
        <taxon>Planctomycetota</taxon>
        <taxon>Planctomycetia</taxon>
        <taxon>Planctomycetales</taxon>
        <taxon>Planctomycetaceae</taxon>
        <taxon>Gimesia</taxon>
    </lineage>
</organism>
<dbReference type="Proteomes" id="UP000427281">
    <property type="component" value="Chromosome"/>
</dbReference>
<dbReference type="PROSITE" id="PS00888">
    <property type="entry name" value="CNMP_BINDING_1"/>
    <property type="match status" value="1"/>
</dbReference>
<feature type="region of interest" description="Disordered" evidence="1">
    <location>
        <begin position="2347"/>
        <end position="2367"/>
    </location>
</feature>
<dbReference type="SUPFAM" id="SSF51120">
    <property type="entry name" value="beta-Roll"/>
    <property type="match status" value="1"/>
</dbReference>
<feature type="compositionally biased region" description="Polar residues" evidence="1">
    <location>
        <begin position="2347"/>
        <end position="2361"/>
    </location>
</feature>
<evidence type="ECO:0000313" key="3">
    <source>
        <dbReference type="Proteomes" id="UP000427281"/>
    </source>
</evidence>
<sequence>MYEDITASGGNLQLESTSLEFLQSSGSTISNTTYAVEIDSASHFTAYGTVQTTSGAISLRADNNIYLYGASVVQTTSGTSTATITLAADYDNNGSGAITQVLGSLVDAQDGTLNVTAYTNINIADLRGATVMVDSDAGGIYDNTAAEAALITADKLALRAASGIGVAGAGDLDLAINTVAADTTTGDVYLDTLQTTVGSVNGLDGITAGGNINLDIGGTLFLNEDIEATGAGSSIVVHSDINTLISGLVQTNGGSIDLLADNFLYLYATSLVNTTSSAAVTLAADFNGVGGGDFTQYDGSLVNAHGGLIDVSATGNAKIADLQSAGGTVSVDSAAGAILDITAAEDPLITAANAYLEAGTEVAGIETAVTTLAGRAQNGVFNIINTGTLTIGTVSIYPAGVDATSTTPADGRVTIITSDSLQVSNNVSGSGAVLLQTGDSVAAGEDIIVDAGVSVSSVSSGVSFFAGDNFTINLNASVSAPNSSITISVDHGNGDPGVGGIANLNGGLMAAPFGIVVYGDSDGDQAIIDSNGGPLNNGGIVDYILSDFSFDGNGGADELIIDDSGDTTGDAINIVSTLPGNGTVGGAGPVGLSFQDLEDLTIYTGTDSDDITVNPNVLTTIDIVGGNPTAPASPGDTLTYLTPPGESSTFTPAGLDGGTISATGGFQDVTFDEIEGLTFGGSIVVDGTVGDDTLEINALTANSGTYQINGGPVINFNANTDFTFNGLNGDDTLIINNPAGGLFDPVNGINFNGGTGGETLGDTLLILGGTAATVEHRFDNANDGSIFYDGEGTATITYTGLEPILDTITATDRIFSYTGAAETITLSDDGDVGDGESQIASTLGESVVFTHPTGTLTINTEVAGGSGSDAINIDPLDSTFTANLTVNAGNDDVINTGTVDIGAGVLDLTAGQVFVNGAFTTTGSVDIDSTFANITFAPAGSIDAGASDIDLTASNNIQLGQITTSGDVTVTATAGAISDANAGNNITANNATLTAGTGAGVGDALETDLGALEANIGAGLELDNTGTLNIGFAGGINGVTVGAPSTITSTDTMTVTENITASGGNLLLQNTGGNFNLNALAIISNTAAFEIEIDSAGAVTLADTSTVTSSGTGLIDIDAVNNIALANLNTSGEVQVTTSAGAITDNSGSEASLITANTAALRAATGIGSAGAGDIDLAINTMSADTTAGDIYLQEPSAATVGTVDGLAGITAGGNINLAIGGILFINQKVEATGAASSITVNGSDNINVNQIIRTNGGAVDLLADNHLLFSPISSLDTTSAAAVTLTADFDNSGGGNFTQSLGSVVTAQGGTLDVYSENNLGIASLHSPGGTITLTSLNGQIYDNTFGELTLISGNELALRAAGDIGDPANALLDLDLAVSRLSALTTGGDVFISNTGALEIGTVDGLSGVNAPTGLIRISAASPLTVASNVSGSGTVTLTAGDSALAGDDLTINAGVTVESSGADVVLTAGDDFTMDATSQINAATTIGIFVDPSVGDPDAVGGTVDLVGGISAPGGTTVTGGDDDDTFNILPSSTSTITVVGGDPTLPAVPGDTLNIDLSGVTDPALVLGGAPGSGTFNFLAPDTELPVSYSSIEDVNTLAGAYHLVLDMLFSGFEDASDDTIDVGLDAGGTNLLIDINGSNFFTGADADILSFTVLGSDDDDTLNINETAGGLPFFATAAPMGIPGSNGAHLNLAAETFLEGEFPPTDYDVNDITIHYDGKNGADAINVNFITDHNAGYFSDVIDGLGSGNIGAAAVGDTDIDLGLSFANIEGVGLSGSGTGGGLRVDASSTPDTTGININDAGGAGDGVSQITGNGGFTALLFEDFTDLQVISGTGAELIDLIALDSATTLTNVELDADDVFAADDVSNDTIRIRSTPAGVTSVSLLGGLGDDLFQIFDAGSTVDNIFAALDVDGEGGNDTLNIVDSGDVTGDTFEVTSTTVDGISSSAGTDVTYANIDDLNITGTDGDDTINVNLGLQEDLDTVTINGAGGDDDFNLQNSTPSLVNTVLNGQAGNDEFFFDSNYVLRGFINGGGDIDTIDYTTYSNAVHVQLAGLGSLDGFQGYELNGSILGTGGGGTGFDNINDLVGSANSDTLEGPNLNNYWGITANDEGFIIAERNNLASGRPTLPGDAIATPPEERLDFTDFQNLIGGTQDDRFDLSDGAGLTGTLDGDAGNDSLDYRDYTTGVTVDLFAGTATNINGGLVAGTGGGDDDNSIENVFGGDGNDNITGDNDHNILGDGLGSDNLDGGGYLVGSGNGGNDVFLMEPGAGGSADVITDIHGNDTVDFRFASAGIVFDVDIINTPQDVFGGTRSSSVSCSPNSRTRTPASWKTWLAVNSTTTSSSIHSPRTATSRSTDLRSCVQPTDGVALTSWTSTPRDRP</sequence>
<reference evidence="2 3" key="1">
    <citation type="submission" date="2019-09" db="EMBL/GenBank/DDBJ databases">
        <title>Gimesia benthica sp. nov., a novel bacterium isolated from deep-sea water of the Northwest Indian Ocean.</title>
        <authorList>
            <person name="Dai X."/>
        </authorList>
    </citation>
    <scope>NUCLEOTIDE SEQUENCE [LARGE SCALE GENOMIC DNA]</scope>
    <source>
        <strain evidence="2 3">E7</strain>
    </source>
</reference>
<dbReference type="RefSeq" id="WP_155363235.1">
    <property type="nucleotide sequence ID" value="NZ_CP043930.1"/>
</dbReference>
<dbReference type="InterPro" id="IPR018488">
    <property type="entry name" value="cNMP-bd_CS"/>
</dbReference>
<dbReference type="KEGG" id="gim:F1728_05300"/>
<accession>A0A6I6A983</accession>
<name>A0A6I6A983_9PLAN</name>